<keyword evidence="7 11" id="KW-1133">Transmembrane helix</keyword>
<gene>
    <name evidence="12" type="ORF">GQE99_10400</name>
</gene>
<keyword evidence="3" id="KW-0813">Transport</keyword>
<evidence type="ECO:0000313" key="13">
    <source>
        <dbReference type="Proteomes" id="UP000467322"/>
    </source>
</evidence>
<feature type="transmembrane region" description="Helical" evidence="11">
    <location>
        <begin position="58"/>
        <end position="77"/>
    </location>
</feature>
<keyword evidence="6 11" id="KW-0812">Transmembrane</keyword>
<evidence type="ECO:0000256" key="2">
    <source>
        <dbReference type="ARBA" id="ARBA00011262"/>
    </source>
</evidence>
<feature type="transmembrane region" description="Helical" evidence="11">
    <location>
        <begin position="310"/>
        <end position="327"/>
    </location>
</feature>
<protein>
    <recommendedName>
        <fullName evidence="10">Autoinducer 2 import system permease protein LsrC</fullName>
    </recommendedName>
</protein>
<comment type="subunit">
    <text evidence="2">The complex is composed of two ATP-binding proteins (LsrA), two transmembrane proteins (LsrC and LsrD) and a solute-binding protein (LsrB).</text>
</comment>
<evidence type="ECO:0000256" key="6">
    <source>
        <dbReference type="ARBA" id="ARBA00022692"/>
    </source>
</evidence>
<proteinExistence type="predicted"/>
<reference evidence="12 13" key="1">
    <citation type="submission" date="2019-12" db="EMBL/GenBank/DDBJ databases">
        <title>Maritimibacter sp. nov. sp. isolated from sea sand.</title>
        <authorList>
            <person name="Kim J."/>
            <person name="Jeong S.E."/>
            <person name="Jung H.S."/>
            <person name="Jeon C.O."/>
        </authorList>
    </citation>
    <scope>NUCLEOTIDE SEQUENCE [LARGE SCALE GENOMIC DNA]</scope>
    <source>
        <strain evidence="12 13">DP07</strain>
    </source>
</reference>
<feature type="transmembrane region" description="Helical" evidence="11">
    <location>
        <begin position="83"/>
        <end position="100"/>
    </location>
</feature>
<evidence type="ECO:0000256" key="9">
    <source>
        <dbReference type="ARBA" id="ARBA00025439"/>
    </source>
</evidence>
<sequence>MQSHASETVTRHPSEKPGLRVPTIQMRFAAIWIAFVVLVLIGAVFLPRSIQPSALQSVLPFAAFLAIASMGQSLVIMVRGIDLSVPAIVTLSSTLLLGISRGADEMMAAGVIIGLLGAAGVGMVNGILVAVFRLNALIVTMAVGSVVAGLTLWYRQGLPAEASVPQSLSKFGSQTYLGINTSVWIALILTCVITIVLRRTLIGRQFETVGSNPDAAHATGVRSASYQAGAFVAAAVLYGIVGIILSAFIRNPTLEVGQPYLLAPIAAAVLAATSINGGIGSMIAVLGGALFLTHLGQMLKLIGLETSYQMIIQGVAIAVGMFLSSFFEGRKR</sequence>
<evidence type="ECO:0000313" key="12">
    <source>
        <dbReference type="EMBL" id="MZR13426.1"/>
    </source>
</evidence>
<evidence type="ECO:0000256" key="3">
    <source>
        <dbReference type="ARBA" id="ARBA00022448"/>
    </source>
</evidence>
<dbReference type="Pfam" id="PF02653">
    <property type="entry name" value="BPD_transp_2"/>
    <property type="match status" value="1"/>
</dbReference>
<evidence type="ECO:0000256" key="8">
    <source>
        <dbReference type="ARBA" id="ARBA00023136"/>
    </source>
</evidence>
<dbReference type="RefSeq" id="WP_161351549.1">
    <property type="nucleotide sequence ID" value="NZ_WTUX01000012.1"/>
</dbReference>
<dbReference type="AlphaFoldDB" id="A0A845M1H6"/>
<feature type="transmembrane region" description="Helical" evidence="11">
    <location>
        <begin position="107"/>
        <end position="128"/>
    </location>
</feature>
<feature type="transmembrane region" description="Helical" evidence="11">
    <location>
        <begin position="228"/>
        <end position="249"/>
    </location>
</feature>
<dbReference type="GO" id="GO:0005886">
    <property type="term" value="C:plasma membrane"/>
    <property type="evidence" value="ECO:0007669"/>
    <property type="project" value="UniProtKB-SubCell"/>
</dbReference>
<feature type="transmembrane region" description="Helical" evidence="11">
    <location>
        <begin position="134"/>
        <end position="154"/>
    </location>
</feature>
<feature type="transmembrane region" description="Helical" evidence="11">
    <location>
        <begin position="175"/>
        <end position="197"/>
    </location>
</feature>
<keyword evidence="13" id="KW-1185">Reference proteome</keyword>
<dbReference type="EMBL" id="WTUX01000012">
    <property type="protein sequence ID" value="MZR13426.1"/>
    <property type="molecule type" value="Genomic_DNA"/>
</dbReference>
<evidence type="ECO:0000256" key="4">
    <source>
        <dbReference type="ARBA" id="ARBA00022475"/>
    </source>
</evidence>
<comment type="function">
    <text evidence="9">Part of the ABC transporter complex LsrABCD involved in autoinducer 2 (AI-2) import. Probably responsible for the translocation of the substrate across the membrane.</text>
</comment>
<comment type="subcellular location">
    <subcellularLocation>
        <location evidence="1">Cell membrane</location>
        <topology evidence="1">Multi-pass membrane protein</topology>
    </subcellularLocation>
</comment>
<dbReference type="InterPro" id="IPR001851">
    <property type="entry name" value="ABC_transp_permease"/>
</dbReference>
<keyword evidence="5" id="KW-0997">Cell inner membrane</keyword>
<feature type="transmembrane region" description="Helical" evidence="11">
    <location>
        <begin position="261"/>
        <end position="290"/>
    </location>
</feature>
<dbReference type="PANTHER" id="PTHR32196">
    <property type="entry name" value="ABC TRANSPORTER PERMEASE PROTEIN YPHD-RELATED-RELATED"/>
    <property type="match status" value="1"/>
</dbReference>
<keyword evidence="4" id="KW-1003">Cell membrane</keyword>
<dbReference type="CDD" id="cd06579">
    <property type="entry name" value="TM_PBP1_transp_AraH_like"/>
    <property type="match status" value="1"/>
</dbReference>
<dbReference type="PANTHER" id="PTHR32196:SF29">
    <property type="entry name" value="AUTOINDUCER 2 IMPORT SYSTEM PERMEASE PROTEIN LSRC"/>
    <property type="match status" value="1"/>
</dbReference>
<evidence type="ECO:0000256" key="5">
    <source>
        <dbReference type="ARBA" id="ARBA00022519"/>
    </source>
</evidence>
<dbReference type="Proteomes" id="UP000467322">
    <property type="component" value="Unassembled WGS sequence"/>
</dbReference>
<dbReference type="GO" id="GO:0022857">
    <property type="term" value="F:transmembrane transporter activity"/>
    <property type="evidence" value="ECO:0007669"/>
    <property type="project" value="InterPro"/>
</dbReference>
<name>A0A845M1H6_9RHOB</name>
<evidence type="ECO:0000256" key="10">
    <source>
        <dbReference type="ARBA" id="ARBA00039382"/>
    </source>
</evidence>
<evidence type="ECO:0000256" key="11">
    <source>
        <dbReference type="SAM" id="Phobius"/>
    </source>
</evidence>
<keyword evidence="8 11" id="KW-0472">Membrane</keyword>
<comment type="caution">
    <text evidence="12">The sequence shown here is derived from an EMBL/GenBank/DDBJ whole genome shotgun (WGS) entry which is preliminary data.</text>
</comment>
<organism evidence="12 13">
    <name type="scientific">Maritimibacter harenae</name>
    <dbReference type="NCBI Taxonomy" id="2606218"/>
    <lineage>
        <taxon>Bacteria</taxon>
        <taxon>Pseudomonadati</taxon>
        <taxon>Pseudomonadota</taxon>
        <taxon>Alphaproteobacteria</taxon>
        <taxon>Rhodobacterales</taxon>
        <taxon>Roseobacteraceae</taxon>
        <taxon>Maritimibacter</taxon>
    </lineage>
</organism>
<feature type="transmembrane region" description="Helical" evidence="11">
    <location>
        <begin position="24"/>
        <end position="46"/>
    </location>
</feature>
<accession>A0A845M1H6</accession>
<evidence type="ECO:0000256" key="1">
    <source>
        <dbReference type="ARBA" id="ARBA00004651"/>
    </source>
</evidence>
<evidence type="ECO:0000256" key="7">
    <source>
        <dbReference type="ARBA" id="ARBA00022989"/>
    </source>
</evidence>